<dbReference type="SUPFAM" id="SSF52540">
    <property type="entry name" value="P-loop containing nucleoside triphosphate hydrolases"/>
    <property type="match status" value="1"/>
</dbReference>
<comment type="similarity">
    <text evidence="6">Belongs to the DEAD box helicase family. DEAH subfamily. PRP16 sub-subfamily.</text>
</comment>
<accession>A0A4Z1SP08</accession>
<dbReference type="SMART" id="SM00490">
    <property type="entry name" value="HELICc"/>
    <property type="match status" value="1"/>
</dbReference>
<dbReference type="Gene3D" id="1.20.120.1080">
    <property type="match status" value="1"/>
</dbReference>
<protein>
    <recommendedName>
        <fullName evidence="1">RNA helicase</fullName>
        <ecNumber evidence="1">3.6.4.13</ecNumber>
    </recommendedName>
</protein>
<evidence type="ECO:0000259" key="7">
    <source>
        <dbReference type="PROSITE" id="PS51192"/>
    </source>
</evidence>
<dbReference type="GO" id="GO:0003724">
    <property type="term" value="F:RNA helicase activity"/>
    <property type="evidence" value="ECO:0007669"/>
    <property type="project" value="UniProtKB-EC"/>
</dbReference>
<dbReference type="Pfam" id="PF00271">
    <property type="entry name" value="Helicase_C"/>
    <property type="match status" value="1"/>
</dbReference>
<dbReference type="PANTHER" id="PTHR18934">
    <property type="entry name" value="ATP-DEPENDENT RNA HELICASE"/>
    <property type="match status" value="1"/>
</dbReference>
<dbReference type="AlphaFoldDB" id="A0A4Z1SP08"/>
<feature type="domain" description="Helicase C-terminal" evidence="8">
    <location>
        <begin position="205"/>
        <end position="386"/>
    </location>
</feature>
<keyword evidence="3" id="KW-0378">Hydrolase</keyword>
<dbReference type="OrthoDB" id="10253254at2759"/>
<evidence type="ECO:0000313" key="9">
    <source>
        <dbReference type="EMBL" id="TNJ26595.1"/>
    </source>
</evidence>
<dbReference type="InterPro" id="IPR001650">
    <property type="entry name" value="Helicase_C-like"/>
</dbReference>
<dbReference type="GO" id="GO:0003723">
    <property type="term" value="F:RNA binding"/>
    <property type="evidence" value="ECO:0007669"/>
    <property type="project" value="TreeGrafter"/>
</dbReference>
<name>A0A4Z1SP08_GIAMU</name>
<evidence type="ECO:0000313" key="10">
    <source>
        <dbReference type="Proteomes" id="UP000315496"/>
    </source>
</evidence>
<reference evidence="9 10" key="1">
    <citation type="submission" date="2019-05" db="EMBL/GenBank/DDBJ databases">
        <title>The compact genome of Giardia muris reveals important steps in the evolution of intestinal protozoan parasites.</title>
        <authorList>
            <person name="Xu F."/>
            <person name="Jimenez-Gonzalez A."/>
            <person name="Einarsson E."/>
            <person name="Astvaldsson A."/>
            <person name="Peirasmaki D."/>
            <person name="Eckmann L."/>
            <person name="Andersson J.O."/>
            <person name="Svard S.G."/>
            <person name="Jerlstrom-Hultqvist J."/>
        </authorList>
    </citation>
    <scope>NUCLEOTIDE SEQUENCE [LARGE SCALE GENOMIC DNA]</scope>
    <source>
        <strain evidence="9 10">Roberts-Thomson</strain>
    </source>
</reference>
<dbReference type="Pfam" id="PF04408">
    <property type="entry name" value="WHD_HA2"/>
    <property type="match status" value="1"/>
</dbReference>
<dbReference type="InterPro" id="IPR048333">
    <property type="entry name" value="HA2_WH"/>
</dbReference>
<dbReference type="InterPro" id="IPR027417">
    <property type="entry name" value="P-loop_NTPase"/>
</dbReference>
<dbReference type="InterPro" id="IPR014001">
    <property type="entry name" value="Helicase_ATP-bd"/>
</dbReference>
<dbReference type="PROSITE" id="PS51192">
    <property type="entry name" value="HELICASE_ATP_BIND_1"/>
    <property type="match status" value="1"/>
</dbReference>
<evidence type="ECO:0000256" key="5">
    <source>
        <dbReference type="ARBA" id="ARBA00022840"/>
    </source>
</evidence>
<sequence length="631" mass="70182">MLSVLQSSVTEPGRRYPWGHELQAALREVRTVLLVAETGAGKSTQIPQFLASEFQPVFVVQPRRLAAISLARRVASSLGEEVGETVGYDVRFESCAPDASIVFLTDGAMVRRLGTSKPGVIVIDEAHERTLQLDLLCGLIQWHRISRRNAAVAVAPLLLMSATLPVEVYRRFFGPLRVITIPGRRYPIKIRYLDEIPQMPTLQATAVTLIAELHAERPLDHGILVFCANRRRIYALLAAIDRRLRGAGAGTGEDTRPYSLHPLYAGLTVSEQQACLEPIHGCRRIILATNIAETSLTIPGIRVVLDFGEQYFPVLVKKSSMEIFCYCRASKAQASQRAGRAGREAPGECYRLYPQRVYENEMPDTQPPEISRANLVDYTLQIMSLNLPLHALPYITAPTLHNLAHAFEVLHFLEAVDHEGRLTTIGCKMSHYPCRVEHARMLLEAMGTPDALDTCALVACCETLSDIRIPKVALQDFLIEESDHLTLLMLFRSWLKTPRARWIERYSVSLSLTEQVYSQLKRLLDKDAKPCIPAPTPDLERLRAILELGYSRQVVSLCSDGFYRPLGTSDDESQNLRISGQSVVKSHPPTLVYTRATGAGDEDAKVGTLHLVTAALEMRRGGSKKRAGRHG</sequence>
<evidence type="ECO:0000256" key="6">
    <source>
        <dbReference type="ARBA" id="ARBA00038040"/>
    </source>
</evidence>
<feature type="domain" description="Helicase ATP-binding" evidence="7">
    <location>
        <begin position="23"/>
        <end position="182"/>
    </location>
</feature>
<proteinExistence type="inferred from homology"/>
<keyword evidence="2" id="KW-0547">Nucleotide-binding</keyword>
<dbReference type="InterPro" id="IPR007502">
    <property type="entry name" value="Helicase-assoc_dom"/>
</dbReference>
<gene>
    <name evidence="9" type="ORF">GMRT_15829</name>
</gene>
<dbReference type="InterPro" id="IPR002464">
    <property type="entry name" value="DNA/RNA_helicase_DEAH_CS"/>
</dbReference>
<dbReference type="PANTHER" id="PTHR18934:SF91">
    <property type="entry name" value="PRE-MRNA-SPLICING FACTOR ATP-DEPENDENT RNA HELICASE PRP16"/>
    <property type="match status" value="1"/>
</dbReference>
<dbReference type="EMBL" id="VDLU01000005">
    <property type="protein sequence ID" value="TNJ26595.1"/>
    <property type="molecule type" value="Genomic_DNA"/>
</dbReference>
<dbReference type="Gene3D" id="3.40.50.300">
    <property type="entry name" value="P-loop containing nucleotide triphosphate hydrolases"/>
    <property type="match status" value="2"/>
</dbReference>
<comment type="caution">
    <text evidence="9">The sequence shown here is derived from an EMBL/GenBank/DDBJ whole genome shotgun (WGS) entry which is preliminary data.</text>
</comment>
<dbReference type="GO" id="GO:0016787">
    <property type="term" value="F:hydrolase activity"/>
    <property type="evidence" value="ECO:0007669"/>
    <property type="project" value="UniProtKB-KW"/>
</dbReference>
<evidence type="ECO:0000259" key="8">
    <source>
        <dbReference type="PROSITE" id="PS51194"/>
    </source>
</evidence>
<evidence type="ECO:0000256" key="1">
    <source>
        <dbReference type="ARBA" id="ARBA00012552"/>
    </source>
</evidence>
<keyword evidence="4 9" id="KW-0347">Helicase</keyword>
<dbReference type="SMART" id="SM00487">
    <property type="entry name" value="DEXDc"/>
    <property type="match status" value="1"/>
</dbReference>
<dbReference type="CDD" id="cd18791">
    <property type="entry name" value="SF2_C_RHA"/>
    <property type="match status" value="1"/>
</dbReference>
<dbReference type="SMART" id="SM00847">
    <property type="entry name" value="HA2"/>
    <property type="match status" value="1"/>
</dbReference>
<keyword evidence="10" id="KW-1185">Reference proteome</keyword>
<dbReference type="GO" id="GO:0005524">
    <property type="term" value="F:ATP binding"/>
    <property type="evidence" value="ECO:0007669"/>
    <property type="project" value="UniProtKB-KW"/>
</dbReference>
<keyword evidence="5" id="KW-0067">ATP-binding</keyword>
<dbReference type="VEuPathDB" id="GiardiaDB:GMRT_15829"/>
<dbReference type="EC" id="3.6.4.13" evidence="1"/>
<evidence type="ECO:0000256" key="4">
    <source>
        <dbReference type="ARBA" id="ARBA00022806"/>
    </source>
</evidence>
<dbReference type="Proteomes" id="UP000315496">
    <property type="component" value="Chromosome 5"/>
</dbReference>
<dbReference type="PROSITE" id="PS51194">
    <property type="entry name" value="HELICASE_CTER"/>
    <property type="match status" value="1"/>
</dbReference>
<organism evidence="9 10">
    <name type="scientific">Giardia muris</name>
    <dbReference type="NCBI Taxonomy" id="5742"/>
    <lineage>
        <taxon>Eukaryota</taxon>
        <taxon>Metamonada</taxon>
        <taxon>Diplomonadida</taxon>
        <taxon>Hexamitidae</taxon>
        <taxon>Giardiinae</taxon>
        <taxon>Giardia</taxon>
    </lineage>
</organism>
<evidence type="ECO:0000256" key="2">
    <source>
        <dbReference type="ARBA" id="ARBA00022741"/>
    </source>
</evidence>
<dbReference type="PROSITE" id="PS00690">
    <property type="entry name" value="DEAH_ATP_HELICASE"/>
    <property type="match status" value="1"/>
</dbReference>
<dbReference type="CDD" id="cd17917">
    <property type="entry name" value="DEXHc_RHA-like"/>
    <property type="match status" value="1"/>
</dbReference>
<evidence type="ECO:0000256" key="3">
    <source>
        <dbReference type="ARBA" id="ARBA00022801"/>
    </source>
</evidence>